<name>A0A235ENB1_9BURK</name>
<reference evidence="2 3" key="1">
    <citation type="submission" date="2017-07" db="EMBL/GenBank/DDBJ databases">
        <title>Acidovorax KNDSW TSA 6 genome sequence and assembly.</title>
        <authorList>
            <person name="Mayilraj S."/>
        </authorList>
    </citation>
    <scope>NUCLEOTIDE SEQUENCE [LARGE SCALE GENOMIC DNA]</scope>
    <source>
        <strain evidence="2 3">KNDSW-TSA6</strain>
    </source>
</reference>
<dbReference type="Proteomes" id="UP000215441">
    <property type="component" value="Unassembled WGS sequence"/>
</dbReference>
<dbReference type="OrthoDB" id="8807348at2"/>
<dbReference type="AlphaFoldDB" id="A0A235ENB1"/>
<feature type="region of interest" description="Disordered" evidence="1">
    <location>
        <begin position="1"/>
        <end position="28"/>
    </location>
</feature>
<evidence type="ECO:0000256" key="1">
    <source>
        <dbReference type="SAM" id="MobiDB-lite"/>
    </source>
</evidence>
<gene>
    <name evidence="2" type="ORF">CBY09_13300</name>
</gene>
<sequence>MFSPTIGLHHRPDTMTAAAPLPSHSALPAPHRRVQRTGGAATLALCCLALTACGPDVQGSPKPPPAFGPVQSSWFGCPSLQGVYAWPPVEPGGVQGSLPFFTGSAEMQVWVQQQRGETTLRTRTINRARNVRNSLTRQWSLVTYSGAQTRCSSGMLDLVPQPVSPDKEPGASGVLQGFRLALLKDGGLAVGKRTLTTGNKGSYFSWGGQSYGSYDAPDVETWTWFKLARTAAGDSEPPVIDAYVPGASSP</sequence>
<evidence type="ECO:0000313" key="3">
    <source>
        <dbReference type="Proteomes" id="UP000215441"/>
    </source>
</evidence>
<proteinExistence type="predicted"/>
<dbReference type="EMBL" id="NOIG01000008">
    <property type="protein sequence ID" value="OYD49915.1"/>
    <property type="molecule type" value="Genomic_DNA"/>
</dbReference>
<accession>A0A235ENB1</accession>
<evidence type="ECO:0000313" key="2">
    <source>
        <dbReference type="EMBL" id="OYD49915.1"/>
    </source>
</evidence>
<protein>
    <submittedName>
        <fullName evidence="2">Uncharacterized protein</fullName>
    </submittedName>
</protein>
<organism evidence="2 3">
    <name type="scientific">Acidovorax kalamii</name>
    <dbReference type="NCBI Taxonomy" id="2004485"/>
    <lineage>
        <taxon>Bacteria</taxon>
        <taxon>Pseudomonadati</taxon>
        <taxon>Pseudomonadota</taxon>
        <taxon>Betaproteobacteria</taxon>
        <taxon>Burkholderiales</taxon>
        <taxon>Comamonadaceae</taxon>
        <taxon>Acidovorax</taxon>
    </lineage>
</organism>
<feature type="compositionally biased region" description="Low complexity" evidence="1">
    <location>
        <begin position="17"/>
        <end position="28"/>
    </location>
</feature>
<comment type="caution">
    <text evidence="2">The sequence shown here is derived from an EMBL/GenBank/DDBJ whole genome shotgun (WGS) entry which is preliminary data.</text>
</comment>
<keyword evidence="3" id="KW-1185">Reference proteome</keyword>